<dbReference type="GO" id="GO:0006139">
    <property type="term" value="P:nucleobase-containing compound metabolic process"/>
    <property type="evidence" value="ECO:0007669"/>
    <property type="project" value="InterPro"/>
</dbReference>
<reference evidence="4" key="1">
    <citation type="submission" date="2015-12" db="EMBL/GenBank/DDBJ databases">
        <title>De novo transcriptome assembly of four potential Pierce s Disease insect vectors from Arizona vineyards.</title>
        <authorList>
            <person name="Tassone E.E."/>
        </authorList>
    </citation>
    <scope>NUCLEOTIDE SEQUENCE</scope>
</reference>
<accession>A0A1B6CVM8</accession>
<dbReference type="Pfam" id="PF00406">
    <property type="entry name" value="ADK"/>
    <property type="match status" value="1"/>
</dbReference>
<keyword evidence="2" id="KW-0547">Nucleotide-binding</keyword>
<dbReference type="Gene3D" id="3.40.50.300">
    <property type="entry name" value="P-loop containing nucleotide triphosphate hydrolases"/>
    <property type="match status" value="1"/>
</dbReference>
<dbReference type="InterPro" id="IPR000850">
    <property type="entry name" value="Adenylat/UMP-CMP_kin"/>
</dbReference>
<evidence type="ECO:0000256" key="1">
    <source>
        <dbReference type="ARBA" id="ARBA00022679"/>
    </source>
</evidence>
<keyword evidence="1" id="KW-0808">Transferase</keyword>
<dbReference type="GO" id="GO:0019205">
    <property type="term" value="F:nucleobase-containing compound kinase activity"/>
    <property type="evidence" value="ECO:0007669"/>
    <property type="project" value="InterPro"/>
</dbReference>
<evidence type="ECO:0000256" key="2">
    <source>
        <dbReference type="ARBA" id="ARBA00022741"/>
    </source>
</evidence>
<dbReference type="InterPro" id="IPR027417">
    <property type="entry name" value="P-loop_NTPase"/>
</dbReference>
<evidence type="ECO:0000313" key="4">
    <source>
        <dbReference type="EMBL" id="JAS17273.1"/>
    </source>
</evidence>
<gene>
    <name evidence="4" type="ORF">g.7924</name>
</gene>
<name>A0A1B6CVM8_9HEMI</name>
<evidence type="ECO:0000256" key="3">
    <source>
        <dbReference type="ARBA" id="ARBA00022777"/>
    </source>
</evidence>
<dbReference type="CDD" id="cd22979">
    <property type="entry name" value="DD_AK8"/>
    <property type="match status" value="1"/>
</dbReference>
<dbReference type="AlphaFoldDB" id="A0A1B6CVM8"/>
<keyword evidence="3" id="KW-0418">Kinase</keyword>
<sequence>QPLNLIYLFKMAEAVNASMRVLKVPSKFVPYMEKYKIYELFYDVAENVTMNQPKDHILFIKNIIRRMRKARDVNKVIFISPPPINVVQLINRLSRETSFKVLSRCTIYKDLPDTKKNPDSLAEKTFEILMNSENEKGWIFLDFPKSKEEAKALIRKSISPTHTIVLHPINNEYNFNKYLWSNDAILWSGYEFVEEMNEYKKNLNHLKEIFKSSLRVIQINKKSMDELIDACFKVIVKMPNREPPIIFRVVIIGARGSKRRTLAKMLQNRFDLVHVDMEEMVNRGRVLDNELGDEIRDLDNRGVCIFGRIIVKLLKERLLEDDCLKQGYVLTNFPRDVNDFILLDSLDTPPNRVICLDVDTKQCKNYVTDRRINMYTGEVHSAFKTNQNSKNFEQLFVHPEDTECKVDFDNENYEDNINKMKNYCKTQCSIVDGSLPLPKLYESIEGVLMNSSPAYGLRGKTVASKSTSVTQSLNSNRFL</sequence>
<organism evidence="4">
    <name type="scientific">Clastoptera arizonana</name>
    <name type="common">Arizona spittle bug</name>
    <dbReference type="NCBI Taxonomy" id="38151"/>
    <lineage>
        <taxon>Eukaryota</taxon>
        <taxon>Metazoa</taxon>
        <taxon>Ecdysozoa</taxon>
        <taxon>Arthropoda</taxon>
        <taxon>Hexapoda</taxon>
        <taxon>Insecta</taxon>
        <taxon>Pterygota</taxon>
        <taxon>Neoptera</taxon>
        <taxon>Paraneoptera</taxon>
        <taxon>Hemiptera</taxon>
        <taxon>Auchenorrhyncha</taxon>
        <taxon>Cercopoidea</taxon>
        <taxon>Clastopteridae</taxon>
        <taxon>Clastoptera</taxon>
    </lineage>
</organism>
<feature type="non-terminal residue" evidence="4">
    <location>
        <position position="1"/>
    </location>
</feature>
<dbReference type="EMBL" id="GEDC01020025">
    <property type="protein sequence ID" value="JAS17273.1"/>
    <property type="molecule type" value="Transcribed_RNA"/>
</dbReference>
<dbReference type="SUPFAM" id="SSF52540">
    <property type="entry name" value="P-loop containing nucleoside triphosphate hydrolases"/>
    <property type="match status" value="1"/>
</dbReference>
<proteinExistence type="predicted"/>
<dbReference type="GO" id="GO:0005524">
    <property type="term" value="F:ATP binding"/>
    <property type="evidence" value="ECO:0007669"/>
    <property type="project" value="InterPro"/>
</dbReference>
<dbReference type="PANTHER" id="PTHR23359">
    <property type="entry name" value="NUCLEOTIDE KINASE"/>
    <property type="match status" value="1"/>
</dbReference>
<protein>
    <submittedName>
        <fullName evidence="4">Uncharacterized protein</fullName>
    </submittedName>
</protein>